<gene>
    <name evidence="1" type="ORF">LOK49_LG06G02858</name>
</gene>
<accession>A0ACC0HCD7</accession>
<dbReference type="EMBL" id="CM045762">
    <property type="protein sequence ID" value="KAI8010885.1"/>
    <property type="molecule type" value="Genomic_DNA"/>
</dbReference>
<evidence type="ECO:0000313" key="1">
    <source>
        <dbReference type="EMBL" id="KAI8010885.1"/>
    </source>
</evidence>
<name>A0ACC0HCD7_9ERIC</name>
<keyword evidence="2" id="KW-1185">Reference proteome</keyword>
<proteinExistence type="predicted"/>
<protein>
    <submittedName>
        <fullName evidence="1">Ion channel POLLUX-like 2</fullName>
    </submittedName>
</protein>
<sequence length="69" mass="7521">MNAADSQHGNVYIDDDHGFLRGGLVVNVVESKATEEVINPMPKSEPLSLEFTDSLIVISKLEGEQPLLI</sequence>
<organism evidence="1 2">
    <name type="scientific">Camellia lanceoleosa</name>
    <dbReference type="NCBI Taxonomy" id="1840588"/>
    <lineage>
        <taxon>Eukaryota</taxon>
        <taxon>Viridiplantae</taxon>
        <taxon>Streptophyta</taxon>
        <taxon>Embryophyta</taxon>
        <taxon>Tracheophyta</taxon>
        <taxon>Spermatophyta</taxon>
        <taxon>Magnoliopsida</taxon>
        <taxon>eudicotyledons</taxon>
        <taxon>Gunneridae</taxon>
        <taxon>Pentapetalae</taxon>
        <taxon>asterids</taxon>
        <taxon>Ericales</taxon>
        <taxon>Theaceae</taxon>
        <taxon>Camellia</taxon>
    </lineage>
</organism>
<comment type="caution">
    <text evidence="1">The sequence shown here is derived from an EMBL/GenBank/DDBJ whole genome shotgun (WGS) entry which is preliminary data.</text>
</comment>
<dbReference type="Proteomes" id="UP001060215">
    <property type="component" value="Chromosome 5"/>
</dbReference>
<reference evidence="1 2" key="1">
    <citation type="journal article" date="2022" name="Plant J.">
        <title>Chromosome-level genome of Camellia lanceoleosa provides a valuable resource for understanding genome evolution and self-incompatibility.</title>
        <authorList>
            <person name="Gong W."/>
            <person name="Xiao S."/>
            <person name="Wang L."/>
            <person name="Liao Z."/>
            <person name="Chang Y."/>
            <person name="Mo W."/>
            <person name="Hu G."/>
            <person name="Li W."/>
            <person name="Zhao G."/>
            <person name="Zhu H."/>
            <person name="Hu X."/>
            <person name="Ji K."/>
            <person name="Xiang X."/>
            <person name="Song Q."/>
            <person name="Yuan D."/>
            <person name="Jin S."/>
            <person name="Zhang L."/>
        </authorList>
    </citation>
    <scope>NUCLEOTIDE SEQUENCE [LARGE SCALE GENOMIC DNA]</scope>
    <source>
        <strain evidence="1">SQ_2022a</strain>
    </source>
</reference>
<evidence type="ECO:0000313" key="2">
    <source>
        <dbReference type="Proteomes" id="UP001060215"/>
    </source>
</evidence>